<organism evidence="1 2">
    <name type="scientific">Stephania japonica</name>
    <dbReference type="NCBI Taxonomy" id="461633"/>
    <lineage>
        <taxon>Eukaryota</taxon>
        <taxon>Viridiplantae</taxon>
        <taxon>Streptophyta</taxon>
        <taxon>Embryophyta</taxon>
        <taxon>Tracheophyta</taxon>
        <taxon>Spermatophyta</taxon>
        <taxon>Magnoliopsida</taxon>
        <taxon>Ranunculales</taxon>
        <taxon>Menispermaceae</taxon>
        <taxon>Menispermoideae</taxon>
        <taxon>Cissampelideae</taxon>
        <taxon>Stephania</taxon>
    </lineage>
</organism>
<reference evidence="1 2" key="1">
    <citation type="submission" date="2024-01" db="EMBL/GenBank/DDBJ databases">
        <title>Genome assemblies of Stephania.</title>
        <authorList>
            <person name="Yang L."/>
        </authorList>
    </citation>
    <scope>NUCLEOTIDE SEQUENCE [LARGE SCALE GENOMIC DNA]</scope>
    <source>
        <strain evidence="1">QJT</strain>
        <tissue evidence="1">Leaf</tissue>
    </source>
</reference>
<proteinExistence type="predicted"/>
<evidence type="ECO:0000313" key="2">
    <source>
        <dbReference type="Proteomes" id="UP001417504"/>
    </source>
</evidence>
<dbReference type="AlphaFoldDB" id="A0AAP0NYX8"/>
<sequence length="59" mass="6566">MPPFSNMSLGLRQSFITTPLVVRQHASRQAHACAFVFPSSARLFKEVVPVLSHLIPLYA</sequence>
<name>A0AAP0NYX8_9MAGN</name>
<evidence type="ECO:0000313" key="1">
    <source>
        <dbReference type="EMBL" id="KAK9124178.1"/>
    </source>
</evidence>
<dbReference type="Proteomes" id="UP001417504">
    <property type="component" value="Unassembled WGS sequence"/>
</dbReference>
<keyword evidence="2" id="KW-1185">Reference proteome</keyword>
<dbReference type="EMBL" id="JBBNAE010000005">
    <property type="protein sequence ID" value="KAK9124178.1"/>
    <property type="molecule type" value="Genomic_DNA"/>
</dbReference>
<protein>
    <submittedName>
        <fullName evidence="1">Uncharacterized protein</fullName>
    </submittedName>
</protein>
<comment type="caution">
    <text evidence="1">The sequence shown here is derived from an EMBL/GenBank/DDBJ whole genome shotgun (WGS) entry which is preliminary data.</text>
</comment>
<gene>
    <name evidence="1" type="ORF">Sjap_013780</name>
</gene>
<accession>A0AAP0NYX8</accession>